<accession>A0AAN9B8P9</accession>
<sequence>MTLSCTPLTHHLLHVQCPPSPPPPPPPHTPATSATTHLPTVKPARTQFSSLEPAAITASAAADDAVAVASCCCCCCCRYPVSLPDSSVHHHHHNHQQLIPLPHQQQYNNCQHHHRQQEQRHRQHQQDDQVLHQQYLYQRHQSSRKDNQCKSCEHYRNSRNCSSSNYRRHWECSGGVESSCSNGPFSTAVAAAAVVTSKTLRWCRTLLIFPALSLLLLLRLRRKGRRHRTSQVPHVLLSVSLLLTMLTGRCMASPWIEESSNSVKLRAQFCQPVPEQHLRGMLGTSFDSSRMTNEDPRAGKRGDSGLDPALEEAALDSYYMEDDPRTGGYMDEDFVDIVTDEGGEGEEWFRREEVEVTEGEGGELEVEENDFEEEEEREAGYYRKKDSGTSPLSRRRPEPRERKPDRGQLYPYMKRRKRRSAGRRDRERGFFYPDSGAAATPTTTTTRTSRRAEDGSYSSSSSSSSSVAPNKDKKSRDSLLPLRLLLSGKNRKLRRKLKKVFRKKARKLSKKLPPWTCNLTKRWLRLKDAYFPRYMLDGRCMTDKCFYRLYSCVPQKYRVKVLKRDPDYCNPLPTLGLNSTYEQKWSVVRYYATVGCNCKAEDPDPSSSSSSSSSRTRKP</sequence>
<dbReference type="Gene3D" id="2.10.90.10">
    <property type="entry name" value="Cystine-knot cytokines"/>
    <property type="match status" value="1"/>
</dbReference>
<comment type="caution">
    <text evidence="2">The sequence shown here is derived from an EMBL/GenBank/DDBJ whole genome shotgun (WGS) entry which is preliminary data.</text>
</comment>
<name>A0AAN9B8P9_9CAEN</name>
<evidence type="ECO:0000256" key="1">
    <source>
        <dbReference type="SAM" id="MobiDB-lite"/>
    </source>
</evidence>
<gene>
    <name evidence="2" type="ORF">V1264_022988</name>
</gene>
<feature type="compositionally biased region" description="Acidic residues" evidence="1">
    <location>
        <begin position="355"/>
        <end position="377"/>
    </location>
</feature>
<feature type="region of interest" description="Disordered" evidence="1">
    <location>
        <begin position="16"/>
        <end position="36"/>
    </location>
</feature>
<dbReference type="EMBL" id="JBAMIC010000011">
    <property type="protein sequence ID" value="KAK7099969.1"/>
    <property type="molecule type" value="Genomic_DNA"/>
</dbReference>
<dbReference type="PANTHER" id="PTHR39940:SF1">
    <property type="entry name" value="PROTHORACICOTROPIC HORMONE, ISOFORM F"/>
    <property type="match status" value="1"/>
</dbReference>
<dbReference type="SUPFAM" id="SSF57501">
    <property type="entry name" value="Cystine-knot cytokines"/>
    <property type="match status" value="1"/>
</dbReference>
<dbReference type="Proteomes" id="UP001374579">
    <property type="component" value="Unassembled WGS sequence"/>
</dbReference>
<dbReference type="InterPro" id="IPR029034">
    <property type="entry name" value="Cystine-knot_cytokine"/>
</dbReference>
<dbReference type="AlphaFoldDB" id="A0AAN9B8P9"/>
<feature type="region of interest" description="Disordered" evidence="1">
    <location>
        <begin position="109"/>
        <end position="128"/>
    </location>
</feature>
<feature type="region of interest" description="Disordered" evidence="1">
    <location>
        <begin position="600"/>
        <end position="619"/>
    </location>
</feature>
<keyword evidence="3" id="KW-1185">Reference proteome</keyword>
<protein>
    <recommendedName>
        <fullName evidence="4">Protein trunk</fullName>
    </recommendedName>
</protein>
<organism evidence="2 3">
    <name type="scientific">Littorina saxatilis</name>
    <dbReference type="NCBI Taxonomy" id="31220"/>
    <lineage>
        <taxon>Eukaryota</taxon>
        <taxon>Metazoa</taxon>
        <taxon>Spiralia</taxon>
        <taxon>Lophotrochozoa</taxon>
        <taxon>Mollusca</taxon>
        <taxon>Gastropoda</taxon>
        <taxon>Caenogastropoda</taxon>
        <taxon>Littorinimorpha</taxon>
        <taxon>Littorinoidea</taxon>
        <taxon>Littorinidae</taxon>
        <taxon>Littorina</taxon>
    </lineage>
</organism>
<proteinExistence type="predicted"/>
<feature type="compositionally biased region" description="Low complexity" evidence="1">
    <location>
        <begin position="456"/>
        <end position="466"/>
    </location>
</feature>
<feature type="compositionally biased region" description="Basic and acidic residues" evidence="1">
    <location>
        <begin position="395"/>
        <end position="406"/>
    </location>
</feature>
<evidence type="ECO:0000313" key="2">
    <source>
        <dbReference type="EMBL" id="KAK7099969.1"/>
    </source>
</evidence>
<feature type="compositionally biased region" description="Pro residues" evidence="1">
    <location>
        <begin position="18"/>
        <end position="29"/>
    </location>
</feature>
<evidence type="ECO:0000313" key="3">
    <source>
        <dbReference type="Proteomes" id="UP001374579"/>
    </source>
</evidence>
<evidence type="ECO:0008006" key="4">
    <source>
        <dbReference type="Google" id="ProtNLM"/>
    </source>
</evidence>
<dbReference type="PANTHER" id="PTHR39940">
    <property type="entry name" value="PROTHORACICOTROPIC HORMONE, ISOFORM F"/>
    <property type="match status" value="1"/>
</dbReference>
<feature type="compositionally biased region" description="Basic and acidic residues" evidence="1">
    <location>
        <begin position="292"/>
        <end position="304"/>
    </location>
</feature>
<dbReference type="InterPro" id="IPR052876">
    <property type="entry name" value="Insect_Hormone_Regulators"/>
</dbReference>
<feature type="region of interest" description="Disordered" evidence="1">
    <location>
        <begin position="281"/>
        <end position="307"/>
    </location>
</feature>
<feature type="compositionally biased region" description="Low complexity" evidence="1">
    <location>
        <begin position="606"/>
        <end position="619"/>
    </location>
</feature>
<feature type="compositionally biased region" description="Basic and acidic residues" evidence="1">
    <location>
        <begin position="378"/>
        <end position="387"/>
    </location>
</feature>
<feature type="compositionally biased region" description="Low complexity" evidence="1">
    <location>
        <begin position="437"/>
        <end position="447"/>
    </location>
</feature>
<feature type="compositionally biased region" description="Basic and acidic residues" evidence="1">
    <location>
        <begin position="116"/>
        <end position="128"/>
    </location>
</feature>
<reference evidence="2 3" key="1">
    <citation type="submission" date="2024-02" db="EMBL/GenBank/DDBJ databases">
        <title>Chromosome-scale genome assembly of the rough periwinkle Littorina saxatilis.</title>
        <authorList>
            <person name="De Jode A."/>
            <person name="Faria R."/>
            <person name="Formenti G."/>
            <person name="Sims Y."/>
            <person name="Smith T.P."/>
            <person name="Tracey A."/>
            <person name="Wood J.M.D."/>
            <person name="Zagrodzka Z.B."/>
            <person name="Johannesson K."/>
            <person name="Butlin R.K."/>
            <person name="Leder E.H."/>
        </authorList>
    </citation>
    <scope>NUCLEOTIDE SEQUENCE [LARGE SCALE GENOMIC DNA]</scope>
    <source>
        <strain evidence="2">Snail1</strain>
        <tissue evidence="2">Muscle</tissue>
    </source>
</reference>
<feature type="region of interest" description="Disordered" evidence="1">
    <location>
        <begin position="341"/>
        <end position="481"/>
    </location>
</feature>